<comment type="similarity">
    <text evidence="3">Belongs to the acetyltransferase family. NAA40 subfamily.</text>
</comment>
<evidence type="ECO:0000256" key="6">
    <source>
        <dbReference type="ARBA" id="ARBA00022490"/>
    </source>
</evidence>
<comment type="subcellular location">
    <subcellularLocation>
        <location evidence="2">Cytoplasm</location>
    </subcellularLocation>
    <subcellularLocation>
        <location evidence="1">Nucleus</location>
    </subcellularLocation>
</comment>
<accession>A0A2J6QYW5</accession>
<proteinExistence type="inferred from homology"/>
<evidence type="ECO:0000313" key="13">
    <source>
        <dbReference type="EMBL" id="PMD31429.1"/>
    </source>
</evidence>
<dbReference type="GO" id="GO:0005737">
    <property type="term" value="C:cytoplasm"/>
    <property type="evidence" value="ECO:0007669"/>
    <property type="project" value="UniProtKB-SubCell"/>
</dbReference>
<evidence type="ECO:0000256" key="8">
    <source>
        <dbReference type="ARBA" id="ARBA00023242"/>
    </source>
</evidence>
<dbReference type="GO" id="GO:0043998">
    <property type="term" value="F:histone H2A acetyltransferase activity"/>
    <property type="evidence" value="ECO:0007669"/>
    <property type="project" value="InterPro"/>
</dbReference>
<dbReference type="EC" id="2.3.1.257" evidence="4"/>
<dbReference type="Proteomes" id="UP000235786">
    <property type="component" value="Unassembled WGS sequence"/>
</dbReference>
<dbReference type="SUPFAM" id="SSF55729">
    <property type="entry name" value="Acyl-CoA N-acyltransferases (Nat)"/>
    <property type="match status" value="1"/>
</dbReference>
<evidence type="ECO:0000256" key="3">
    <source>
        <dbReference type="ARBA" id="ARBA00008870"/>
    </source>
</evidence>
<dbReference type="GO" id="GO:0010485">
    <property type="term" value="F:histone H4 acetyltransferase activity"/>
    <property type="evidence" value="ECO:0007669"/>
    <property type="project" value="InterPro"/>
</dbReference>
<evidence type="ECO:0000256" key="2">
    <source>
        <dbReference type="ARBA" id="ARBA00004496"/>
    </source>
</evidence>
<comment type="catalytic activity">
    <reaction evidence="11">
        <text>N-terminal L-seryl-[histone H4] + acetyl-CoA = N-terminal N(alpha)-acetyl-L-seryl-[histone H4] + CoA + H(+)</text>
        <dbReference type="Rhea" id="RHEA:50596"/>
        <dbReference type="Rhea" id="RHEA-COMP:12740"/>
        <dbReference type="Rhea" id="RHEA-COMP:12743"/>
        <dbReference type="ChEBI" id="CHEBI:15378"/>
        <dbReference type="ChEBI" id="CHEBI:57287"/>
        <dbReference type="ChEBI" id="CHEBI:57288"/>
        <dbReference type="ChEBI" id="CHEBI:64738"/>
        <dbReference type="ChEBI" id="CHEBI:83690"/>
        <dbReference type="EC" id="2.3.1.257"/>
    </reaction>
</comment>
<name>A0A2J6QYW5_HYAVF</name>
<dbReference type="AlphaFoldDB" id="A0A2J6QYW5"/>
<sequence>MKVDHIEVANSKSISQFISEYLPSNGQWKTWSHPLTKEDYEVSLQTAKTLSEADFEACFHLIEFTSATDYKNSKDGWKPRSKRKEMKLLDLKYLLVKRDDHVEGFVSLMPTYEDDYPVIYCYEIHLSPALQGTGLGTVLMKLLDEIAARIPGTEKVMLTCFTSNVRGVRFYEKLGFGKDEFSPPPKVLRNGTKVEAEYVIMSKEMIMK</sequence>
<dbReference type="OrthoDB" id="424551at2759"/>
<dbReference type="PROSITE" id="PS51186">
    <property type="entry name" value="GNAT"/>
    <property type="match status" value="1"/>
</dbReference>
<keyword evidence="14" id="KW-1185">Reference proteome</keyword>
<dbReference type="GO" id="GO:1990189">
    <property type="term" value="F:protein N-terminal-serine acetyltransferase activity"/>
    <property type="evidence" value="ECO:0007669"/>
    <property type="project" value="UniProtKB-EC"/>
</dbReference>
<gene>
    <name evidence="13" type="ORF">L207DRAFT_548811</name>
</gene>
<evidence type="ECO:0000256" key="10">
    <source>
        <dbReference type="ARBA" id="ARBA00047821"/>
    </source>
</evidence>
<reference evidence="13 14" key="1">
    <citation type="submission" date="2016-04" db="EMBL/GenBank/DDBJ databases">
        <title>A degradative enzymes factory behind the ericoid mycorrhizal symbiosis.</title>
        <authorList>
            <consortium name="DOE Joint Genome Institute"/>
            <person name="Martino E."/>
            <person name="Morin E."/>
            <person name="Grelet G."/>
            <person name="Kuo A."/>
            <person name="Kohler A."/>
            <person name="Daghino S."/>
            <person name="Barry K."/>
            <person name="Choi C."/>
            <person name="Cichocki N."/>
            <person name="Clum A."/>
            <person name="Copeland A."/>
            <person name="Hainaut M."/>
            <person name="Haridas S."/>
            <person name="Labutti K."/>
            <person name="Lindquist E."/>
            <person name="Lipzen A."/>
            <person name="Khouja H.-R."/>
            <person name="Murat C."/>
            <person name="Ohm R."/>
            <person name="Olson A."/>
            <person name="Spatafora J."/>
            <person name="Veneault-Fourrey C."/>
            <person name="Henrissat B."/>
            <person name="Grigoriev I."/>
            <person name="Martin F."/>
            <person name="Perotto S."/>
        </authorList>
    </citation>
    <scope>NUCLEOTIDE SEQUENCE [LARGE SCALE GENOMIC DNA]</scope>
    <source>
        <strain evidence="13 14">F</strain>
    </source>
</reference>
<dbReference type="InterPro" id="IPR016181">
    <property type="entry name" value="Acyl_CoA_acyltransferase"/>
</dbReference>
<evidence type="ECO:0000256" key="5">
    <source>
        <dbReference type="ARBA" id="ARBA00015043"/>
    </source>
</evidence>
<protein>
    <recommendedName>
        <fullName evidence="5">N-alpha-acetyltransferase 40</fullName>
        <ecNumber evidence="4">2.3.1.257</ecNumber>
    </recommendedName>
</protein>
<evidence type="ECO:0000256" key="9">
    <source>
        <dbReference type="ARBA" id="ARBA00023315"/>
    </source>
</evidence>
<feature type="domain" description="N-acetyltransferase" evidence="12">
    <location>
        <begin position="45"/>
        <end position="206"/>
    </location>
</feature>
<evidence type="ECO:0000256" key="4">
    <source>
        <dbReference type="ARBA" id="ARBA00012950"/>
    </source>
</evidence>
<comment type="catalytic activity">
    <reaction evidence="10">
        <text>N-terminal L-seryl-[histone H2A] + acetyl-CoA = N-terminal N(alpha)-acetyl-L-seryl-[histone H2A] + CoA + H(+)</text>
        <dbReference type="Rhea" id="RHEA:50600"/>
        <dbReference type="Rhea" id="RHEA-COMP:12742"/>
        <dbReference type="Rhea" id="RHEA-COMP:12744"/>
        <dbReference type="ChEBI" id="CHEBI:15378"/>
        <dbReference type="ChEBI" id="CHEBI:57287"/>
        <dbReference type="ChEBI" id="CHEBI:57288"/>
        <dbReference type="ChEBI" id="CHEBI:64738"/>
        <dbReference type="ChEBI" id="CHEBI:83690"/>
        <dbReference type="EC" id="2.3.1.257"/>
    </reaction>
</comment>
<evidence type="ECO:0000256" key="11">
    <source>
        <dbReference type="ARBA" id="ARBA00049524"/>
    </source>
</evidence>
<dbReference type="EMBL" id="KZ613962">
    <property type="protein sequence ID" value="PMD31429.1"/>
    <property type="molecule type" value="Genomic_DNA"/>
</dbReference>
<dbReference type="GO" id="GO:0005634">
    <property type="term" value="C:nucleus"/>
    <property type="evidence" value="ECO:0007669"/>
    <property type="project" value="UniProtKB-SubCell"/>
</dbReference>
<dbReference type="Gene3D" id="3.40.630.30">
    <property type="match status" value="1"/>
</dbReference>
<dbReference type="InterPro" id="IPR000182">
    <property type="entry name" value="GNAT_dom"/>
</dbReference>
<keyword evidence="8" id="KW-0539">Nucleus</keyword>
<dbReference type="InterPro" id="IPR039949">
    <property type="entry name" value="NAA40"/>
</dbReference>
<evidence type="ECO:0000313" key="14">
    <source>
        <dbReference type="Proteomes" id="UP000235786"/>
    </source>
</evidence>
<keyword evidence="9 13" id="KW-0012">Acyltransferase</keyword>
<dbReference type="PANTHER" id="PTHR20531:SF1">
    <property type="entry name" value="N-ALPHA-ACETYLTRANSFERASE 40"/>
    <property type="match status" value="1"/>
</dbReference>
<keyword evidence="6" id="KW-0963">Cytoplasm</keyword>
<dbReference type="STRING" id="1149755.A0A2J6QYW5"/>
<organism evidence="13 14">
    <name type="scientific">Hyaloscypha variabilis (strain UAMH 11265 / GT02V1 / F)</name>
    <name type="common">Meliniomyces variabilis</name>
    <dbReference type="NCBI Taxonomy" id="1149755"/>
    <lineage>
        <taxon>Eukaryota</taxon>
        <taxon>Fungi</taxon>
        <taxon>Dikarya</taxon>
        <taxon>Ascomycota</taxon>
        <taxon>Pezizomycotina</taxon>
        <taxon>Leotiomycetes</taxon>
        <taxon>Helotiales</taxon>
        <taxon>Hyaloscyphaceae</taxon>
        <taxon>Hyaloscypha</taxon>
        <taxon>Hyaloscypha variabilis</taxon>
    </lineage>
</organism>
<keyword evidence="7 13" id="KW-0808">Transferase</keyword>
<evidence type="ECO:0000256" key="1">
    <source>
        <dbReference type="ARBA" id="ARBA00004123"/>
    </source>
</evidence>
<evidence type="ECO:0000259" key="12">
    <source>
        <dbReference type="PROSITE" id="PS51186"/>
    </source>
</evidence>
<evidence type="ECO:0000256" key="7">
    <source>
        <dbReference type="ARBA" id="ARBA00022679"/>
    </source>
</evidence>
<dbReference type="CDD" id="cd04301">
    <property type="entry name" value="NAT_SF"/>
    <property type="match status" value="1"/>
</dbReference>
<dbReference type="PANTHER" id="PTHR20531">
    <property type="entry name" value="N-ALPHA-ACETYLTRANSFERASE 40"/>
    <property type="match status" value="1"/>
</dbReference>
<dbReference type="Pfam" id="PF00583">
    <property type="entry name" value="Acetyltransf_1"/>
    <property type="match status" value="1"/>
</dbReference>